<dbReference type="EMBL" id="AWSJ01000175">
    <property type="protein sequence ID" value="ERI08956.1"/>
    <property type="molecule type" value="Genomic_DNA"/>
</dbReference>
<dbReference type="STRING" id="649747.HMPREF0083_02949"/>
<accession>U1YDU5</accession>
<gene>
    <name evidence="1" type="ORF">HMPREF0083_02949</name>
</gene>
<dbReference type="Proteomes" id="UP000016511">
    <property type="component" value="Unassembled WGS sequence"/>
</dbReference>
<protein>
    <submittedName>
        <fullName evidence="1">Uncharacterized protein</fullName>
    </submittedName>
</protein>
<proteinExistence type="predicted"/>
<organism evidence="1 2">
    <name type="scientific">Aneurinibacillus aneurinilyticus ATCC 12856</name>
    <dbReference type="NCBI Taxonomy" id="649747"/>
    <lineage>
        <taxon>Bacteria</taxon>
        <taxon>Bacillati</taxon>
        <taxon>Bacillota</taxon>
        <taxon>Bacilli</taxon>
        <taxon>Bacillales</taxon>
        <taxon>Paenibacillaceae</taxon>
        <taxon>Aneurinibacillus group</taxon>
        <taxon>Aneurinibacillus</taxon>
    </lineage>
</organism>
<evidence type="ECO:0000313" key="1">
    <source>
        <dbReference type="EMBL" id="ERI08956.1"/>
    </source>
</evidence>
<sequence length="43" mass="5247">MSYKPLFQDVFFTTDYNNIKVTSFLEVIKIKKLLVFIYYIFLC</sequence>
<evidence type="ECO:0000313" key="2">
    <source>
        <dbReference type="Proteomes" id="UP000016511"/>
    </source>
</evidence>
<dbReference type="HOGENOM" id="CLU_3228880_0_0_9"/>
<dbReference type="AlphaFoldDB" id="U1YDU5"/>
<reference evidence="1 2" key="1">
    <citation type="submission" date="2013-08" db="EMBL/GenBank/DDBJ databases">
        <authorList>
            <person name="Weinstock G."/>
            <person name="Sodergren E."/>
            <person name="Wylie T."/>
            <person name="Fulton L."/>
            <person name="Fulton R."/>
            <person name="Fronick C."/>
            <person name="O'Laughlin M."/>
            <person name="Godfrey J."/>
            <person name="Miner T."/>
            <person name="Herter B."/>
            <person name="Appelbaum E."/>
            <person name="Cordes M."/>
            <person name="Lek S."/>
            <person name="Wollam A."/>
            <person name="Pepin K.H."/>
            <person name="Palsikar V.B."/>
            <person name="Mitreva M."/>
            <person name="Wilson R.K."/>
        </authorList>
    </citation>
    <scope>NUCLEOTIDE SEQUENCE [LARGE SCALE GENOMIC DNA]</scope>
    <source>
        <strain evidence="1 2">ATCC 12856</strain>
    </source>
</reference>
<keyword evidence="2" id="KW-1185">Reference proteome</keyword>
<comment type="caution">
    <text evidence="1">The sequence shown here is derived from an EMBL/GenBank/DDBJ whole genome shotgun (WGS) entry which is preliminary data.</text>
</comment>
<name>U1YDU5_ANEAE</name>